<organism evidence="1 2">
    <name type="scientific">Wickerhamomyces pijperi</name>
    <name type="common">Yeast</name>
    <name type="synonym">Pichia pijperi</name>
    <dbReference type="NCBI Taxonomy" id="599730"/>
    <lineage>
        <taxon>Eukaryota</taxon>
        <taxon>Fungi</taxon>
        <taxon>Dikarya</taxon>
        <taxon>Ascomycota</taxon>
        <taxon>Saccharomycotina</taxon>
        <taxon>Saccharomycetes</taxon>
        <taxon>Phaffomycetales</taxon>
        <taxon>Wickerhamomycetaceae</taxon>
        <taxon>Wickerhamomyces</taxon>
    </lineage>
</organism>
<comment type="caution">
    <text evidence="1">The sequence shown here is derived from an EMBL/GenBank/DDBJ whole genome shotgun (WGS) entry which is preliminary data.</text>
</comment>
<evidence type="ECO:0000313" key="1">
    <source>
        <dbReference type="EMBL" id="KAH3686878.1"/>
    </source>
</evidence>
<accession>A0A9P8QA88</accession>
<dbReference type="EMBL" id="JAEUBG010001160">
    <property type="protein sequence ID" value="KAH3686878.1"/>
    <property type="molecule type" value="Genomic_DNA"/>
</dbReference>
<sequence>MLHSEVEHILKERLQHRTISPSDRDVTQQGQQCLVSIPITSLLNQPNKEVELSVIQIRNKKAQSGD</sequence>
<gene>
    <name evidence="1" type="ORF">WICPIJ_002142</name>
</gene>
<name>A0A9P8QA88_WICPI</name>
<evidence type="ECO:0000313" key="2">
    <source>
        <dbReference type="Proteomes" id="UP000774326"/>
    </source>
</evidence>
<dbReference type="AlphaFoldDB" id="A0A9P8QA88"/>
<dbReference type="Proteomes" id="UP000774326">
    <property type="component" value="Unassembled WGS sequence"/>
</dbReference>
<reference evidence="1" key="1">
    <citation type="journal article" date="2021" name="Open Biol.">
        <title>Shared evolutionary footprints suggest mitochondrial oxidative damage underlies multiple complex I losses in fungi.</title>
        <authorList>
            <person name="Schikora-Tamarit M.A."/>
            <person name="Marcet-Houben M."/>
            <person name="Nosek J."/>
            <person name="Gabaldon T."/>
        </authorList>
    </citation>
    <scope>NUCLEOTIDE SEQUENCE</scope>
    <source>
        <strain evidence="1">CBS2887</strain>
    </source>
</reference>
<reference evidence="1" key="2">
    <citation type="submission" date="2021-01" db="EMBL/GenBank/DDBJ databases">
        <authorList>
            <person name="Schikora-Tamarit M.A."/>
        </authorList>
    </citation>
    <scope>NUCLEOTIDE SEQUENCE</scope>
    <source>
        <strain evidence="1">CBS2887</strain>
    </source>
</reference>
<keyword evidence="2" id="KW-1185">Reference proteome</keyword>
<protein>
    <submittedName>
        <fullName evidence="1">Uncharacterized protein</fullName>
    </submittedName>
</protein>
<proteinExistence type="predicted"/>